<dbReference type="Proteomes" id="UP001060123">
    <property type="component" value="Plasmid pWSM1592_1"/>
</dbReference>
<evidence type="ECO:0008006" key="4">
    <source>
        <dbReference type="Google" id="ProtNLM"/>
    </source>
</evidence>
<evidence type="ECO:0000313" key="3">
    <source>
        <dbReference type="Proteomes" id="UP001060123"/>
    </source>
</evidence>
<accession>A0ABY5XU24</accession>
<proteinExistence type="predicted"/>
<feature type="compositionally biased region" description="Pro residues" evidence="1">
    <location>
        <begin position="62"/>
        <end position="71"/>
    </location>
</feature>
<keyword evidence="3" id="KW-1185">Reference proteome</keyword>
<gene>
    <name evidence="2" type="ORF">N2599_22280</name>
</gene>
<keyword evidence="2" id="KW-0614">Plasmid</keyword>
<sequence length="71" mass="8115">MRQQTKPFIVEIKQSRKPKATDRKPSIWGKLGLTSDPHALAERESRKAGRPMRVTRPTLTTPTPPLSRRPE</sequence>
<geneLocation type="plasmid" evidence="2 3">
    <name>pWSM1592_1</name>
</geneLocation>
<feature type="region of interest" description="Disordered" evidence="1">
    <location>
        <begin position="14"/>
        <end position="71"/>
    </location>
</feature>
<evidence type="ECO:0000313" key="2">
    <source>
        <dbReference type="EMBL" id="UWU18026.1"/>
    </source>
</evidence>
<evidence type="ECO:0000256" key="1">
    <source>
        <dbReference type="SAM" id="MobiDB-lite"/>
    </source>
</evidence>
<feature type="compositionally biased region" description="Low complexity" evidence="1">
    <location>
        <begin position="51"/>
        <end position="61"/>
    </location>
</feature>
<reference evidence="2" key="1">
    <citation type="submission" date="2022-09" db="EMBL/GenBank/DDBJ databases">
        <title>Australian commercial rhizobial inoculants.</title>
        <authorList>
            <person name="Kohlmeier M.G."/>
            <person name="O'Hara G.W."/>
            <person name="Colombi E."/>
            <person name="Ramsay J.P."/>
            <person name="Terpolilli J."/>
        </authorList>
    </citation>
    <scope>NUCLEOTIDE SEQUENCE</scope>
    <source>
        <strain evidence="2">WSM1592</strain>
        <plasmid evidence="2">pWSM1592_1</plasmid>
    </source>
</reference>
<organism evidence="2 3">
    <name type="scientific">Rhizobium sullae</name>
    <name type="common">Rhizobium hedysari</name>
    <dbReference type="NCBI Taxonomy" id="50338"/>
    <lineage>
        <taxon>Bacteria</taxon>
        <taxon>Pseudomonadati</taxon>
        <taxon>Pseudomonadota</taxon>
        <taxon>Alphaproteobacteria</taxon>
        <taxon>Hyphomicrobiales</taxon>
        <taxon>Rhizobiaceae</taxon>
        <taxon>Rhizobium/Agrobacterium group</taxon>
        <taxon>Rhizobium</taxon>
    </lineage>
</organism>
<protein>
    <recommendedName>
        <fullName evidence="4">Transposase</fullName>
    </recommendedName>
</protein>
<dbReference type="EMBL" id="CP104144">
    <property type="protein sequence ID" value="UWU18026.1"/>
    <property type="molecule type" value="Genomic_DNA"/>
</dbReference>
<name>A0ABY5XU24_RHISU</name>